<dbReference type="InParanoid" id="M4BDM1"/>
<dbReference type="VEuPathDB" id="FungiDB:HpaG804388"/>
<dbReference type="AlphaFoldDB" id="M4BDM1"/>
<dbReference type="HOGENOM" id="CLU_3145689_0_0_1"/>
<name>M4BDM1_HYAAE</name>
<evidence type="ECO:0000256" key="1">
    <source>
        <dbReference type="SAM" id="MobiDB-lite"/>
    </source>
</evidence>
<reference evidence="2" key="2">
    <citation type="submission" date="2015-06" db="UniProtKB">
        <authorList>
            <consortium name="EnsemblProtists"/>
        </authorList>
    </citation>
    <scope>IDENTIFICATION</scope>
    <source>
        <strain evidence="2">Emoy2</strain>
    </source>
</reference>
<accession>M4BDM1</accession>
<sequence>MQSRVSGGQERRAVSFQNGRGLRRRQRWSTRPCNRVGGRAGWHRGRKIR</sequence>
<evidence type="ECO:0000313" key="2">
    <source>
        <dbReference type="EnsemblProtists" id="HpaP804388"/>
    </source>
</evidence>
<dbReference type="EnsemblProtists" id="HpaT804388">
    <property type="protein sequence ID" value="HpaP804388"/>
    <property type="gene ID" value="HpaG804388"/>
</dbReference>
<reference evidence="3" key="1">
    <citation type="journal article" date="2010" name="Science">
        <title>Signatures of adaptation to obligate biotrophy in the Hyaloperonospora arabidopsidis genome.</title>
        <authorList>
            <person name="Baxter L."/>
            <person name="Tripathy S."/>
            <person name="Ishaque N."/>
            <person name="Boot N."/>
            <person name="Cabral A."/>
            <person name="Kemen E."/>
            <person name="Thines M."/>
            <person name="Ah-Fong A."/>
            <person name="Anderson R."/>
            <person name="Badejoko W."/>
            <person name="Bittner-Eddy P."/>
            <person name="Boore J.L."/>
            <person name="Chibucos M.C."/>
            <person name="Coates M."/>
            <person name="Dehal P."/>
            <person name="Delehaunty K."/>
            <person name="Dong S."/>
            <person name="Downton P."/>
            <person name="Dumas B."/>
            <person name="Fabro G."/>
            <person name="Fronick C."/>
            <person name="Fuerstenberg S.I."/>
            <person name="Fulton L."/>
            <person name="Gaulin E."/>
            <person name="Govers F."/>
            <person name="Hughes L."/>
            <person name="Humphray S."/>
            <person name="Jiang R.H."/>
            <person name="Judelson H."/>
            <person name="Kamoun S."/>
            <person name="Kyung K."/>
            <person name="Meijer H."/>
            <person name="Minx P."/>
            <person name="Morris P."/>
            <person name="Nelson J."/>
            <person name="Phuntumart V."/>
            <person name="Qutob D."/>
            <person name="Rehmany A."/>
            <person name="Rougon-Cardoso A."/>
            <person name="Ryden P."/>
            <person name="Torto-Alalibo T."/>
            <person name="Studholme D."/>
            <person name="Wang Y."/>
            <person name="Win J."/>
            <person name="Wood J."/>
            <person name="Clifton S.W."/>
            <person name="Rogers J."/>
            <person name="Van den Ackerveken G."/>
            <person name="Jones J.D."/>
            <person name="McDowell J.M."/>
            <person name="Beynon J."/>
            <person name="Tyler B.M."/>
        </authorList>
    </citation>
    <scope>NUCLEOTIDE SEQUENCE [LARGE SCALE GENOMIC DNA]</scope>
    <source>
        <strain evidence="3">Emoy2</strain>
    </source>
</reference>
<keyword evidence="3" id="KW-1185">Reference proteome</keyword>
<evidence type="ECO:0000313" key="3">
    <source>
        <dbReference type="Proteomes" id="UP000011713"/>
    </source>
</evidence>
<proteinExistence type="predicted"/>
<dbReference type="EMBL" id="JH598161">
    <property type="status" value="NOT_ANNOTATED_CDS"/>
    <property type="molecule type" value="Genomic_DNA"/>
</dbReference>
<feature type="region of interest" description="Disordered" evidence="1">
    <location>
        <begin position="1"/>
        <end position="49"/>
    </location>
</feature>
<organism evidence="2 3">
    <name type="scientific">Hyaloperonospora arabidopsidis (strain Emoy2)</name>
    <name type="common">Downy mildew agent</name>
    <name type="synonym">Peronospora arabidopsidis</name>
    <dbReference type="NCBI Taxonomy" id="559515"/>
    <lineage>
        <taxon>Eukaryota</taxon>
        <taxon>Sar</taxon>
        <taxon>Stramenopiles</taxon>
        <taxon>Oomycota</taxon>
        <taxon>Peronosporomycetes</taxon>
        <taxon>Peronosporales</taxon>
        <taxon>Peronosporaceae</taxon>
        <taxon>Hyaloperonospora</taxon>
    </lineage>
</organism>
<dbReference type="Proteomes" id="UP000011713">
    <property type="component" value="Unassembled WGS sequence"/>
</dbReference>
<protein>
    <submittedName>
        <fullName evidence="2">Uncharacterized protein</fullName>
    </submittedName>
</protein>